<dbReference type="Ensembl" id="ENSAMXT00000039988.1">
    <property type="protein sequence ID" value="ENSAMXP00000044161.1"/>
    <property type="gene ID" value="ENSAMXG00000031025.1"/>
</dbReference>
<protein>
    <submittedName>
        <fullName evidence="2">Uncharacterized protein</fullName>
    </submittedName>
</protein>
<accession>A0A3B1JQZ3</accession>
<evidence type="ECO:0000256" key="1">
    <source>
        <dbReference type="SAM" id="MobiDB-lite"/>
    </source>
</evidence>
<proteinExistence type="predicted"/>
<organism evidence="2 3">
    <name type="scientific">Astyanax mexicanus</name>
    <name type="common">Blind cave fish</name>
    <name type="synonym">Astyanax fasciatus mexicanus</name>
    <dbReference type="NCBI Taxonomy" id="7994"/>
    <lineage>
        <taxon>Eukaryota</taxon>
        <taxon>Metazoa</taxon>
        <taxon>Chordata</taxon>
        <taxon>Craniata</taxon>
        <taxon>Vertebrata</taxon>
        <taxon>Euteleostomi</taxon>
        <taxon>Actinopterygii</taxon>
        <taxon>Neopterygii</taxon>
        <taxon>Teleostei</taxon>
        <taxon>Ostariophysi</taxon>
        <taxon>Characiformes</taxon>
        <taxon>Characoidei</taxon>
        <taxon>Acestrorhamphidae</taxon>
        <taxon>Acestrorhamphinae</taxon>
        <taxon>Astyanax</taxon>
    </lineage>
</organism>
<evidence type="ECO:0000313" key="3">
    <source>
        <dbReference type="Proteomes" id="UP000018467"/>
    </source>
</evidence>
<dbReference type="Bgee" id="ENSAMXG00000031025">
    <property type="expression patterns" value="Expressed in liver and 14 other cell types or tissues"/>
</dbReference>
<feature type="compositionally biased region" description="Basic and acidic residues" evidence="1">
    <location>
        <begin position="52"/>
        <end position="84"/>
    </location>
</feature>
<sequence>ITIRDGSETPRKKTKKHKKHKSKKKRKKRKGEKDSSSESGAESDGDSQTKLIKKEGPSNVEGRDEDKESTKNSVAHHGDEDAKVKKAKRHSGKKKKKKKRKEEKQEKNSPSRSRSASTSESGSESESESKLTQALKMDSPSLGRKSPVAAAKLQNDRYKEKISQPDEIKGDVTSKAEYCEEKLEQPAWREEDESFEDAHGQAAKRPGCEKDTKPEKNGGFSKAHEL</sequence>
<keyword evidence="3" id="KW-1185">Reference proteome</keyword>
<reference evidence="2" key="4">
    <citation type="submission" date="2025-09" db="UniProtKB">
        <authorList>
            <consortium name="Ensembl"/>
        </authorList>
    </citation>
    <scope>IDENTIFICATION</scope>
</reference>
<feature type="compositionally biased region" description="Low complexity" evidence="1">
    <location>
        <begin position="110"/>
        <end position="124"/>
    </location>
</feature>
<dbReference type="AlphaFoldDB" id="A0A3B1JQZ3"/>
<feature type="compositionally biased region" description="Basic residues" evidence="1">
    <location>
        <begin position="85"/>
        <end position="101"/>
    </location>
</feature>
<evidence type="ECO:0000313" key="2">
    <source>
        <dbReference type="Ensembl" id="ENSAMXP00000044161.1"/>
    </source>
</evidence>
<name>A0A3B1JQZ3_ASTMX</name>
<dbReference type="Proteomes" id="UP000018467">
    <property type="component" value="Unassembled WGS sequence"/>
</dbReference>
<feature type="compositionally biased region" description="Basic and acidic residues" evidence="1">
    <location>
        <begin position="154"/>
        <end position="189"/>
    </location>
</feature>
<feature type="region of interest" description="Disordered" evidence="1">
    <location>
        <begin position="1"/>
        <end position="226"/>
    </location>
</feature>
<dbReference type="InParanoid" id="A0A3B1JQZ3"/>
<reference evidence="3" key="2">
    <citation type="journal article" date="2014" name="Nat. Commun.">
        <title>The cavefish genome reveals candidate genes for eye loss.</title>
        <authorList>
            <person name="McGaugh S.E."/>
            <person name="Gross J.B."/>
            <person name="Aken B."/>
            <person name="Blin M."/>
            <person name="Borowsky R."/>
            <person name="Chalopin D."/>
            <person name="Hinaux H."/>
            <person name="Jeffery W.R."/>
            <person name="Keene A."/>
            <person name="Ma L."/>
            <person name="Minx P."/>
            <person name="Murphy D."/>
            <person name="O'Quin K.E."/>
            <person name="Retaux S."/>
            <person name="Rohner N."/>
            <person name="Searle S.M."/>
            <person name="Stahl B.A."/>
            <person name="Tabin C."/>
            <person name="Volff J.N."/>
            <person name="Yoshizawa M."/>
            <person name="Warren W.C."/>
        </authorList>
    </citation>
    <scope>NUCLEOTIDE SEQUENCE [LARGE SCALE GENOMIC DNA]</scope>
    <source>
        <strain evidence="3">female</strain>
    </source>
</reference>
<reference evidence="3" key="1">
    <citation type="submission" date="2013-03" db="EMBL/GenBank/DDBJ databases">
        <authorList>
            <person name="Jeffery W."/>
            <person name="Warren W."/>
            <person name="Wilson R.K."/>
        </authorList>
    </citation>
    <scope>NUCLEOTIDE SEQUENCE</scope>
    <source>
        <strain evidence="3">female</strain>
    </source>
</reference>
<feature type="compositionally biased region" description="Basic and acidic residues" evidence="1">
    <location>
        <begin position="206"/>
        <end position="226"/>
    </location>
</feature>
<feature type="compositionally biased region" description="Basic residues" evidence="1">
    <location>
        <begin position="12"/>
        <end position="30"/>
    </location>
</feature>
<feature type="compositionally biased region" description="Basic and acidic residues" evidence="1">
    <location>
        <begin position="1"/>
        <end position="11"/>
    </location>
</feature>
<reference evidence="2" key="3">
    <citation type="submission" date="2025-08" db="UniProtKB">
        <authorList>
            <consortium name="Ensembl"/>
        </authorList>
    </citation>
    <scope>IDENTIFICATION</scope>
</reference>